<reference evidence="4 5" key="1">
    <citation type="submission" date="2020-08" db="EMBL/GenBank/DDBJ databases">
        <title>The Agave Microbiome: Exploring the role of microbial communities in plant adaptations to desert environments.</title>
        <authorList>
            <person name="Partida-Martinez L.P."/>
        </authorList>
    </citation>
    <scope>NUCLEOTIDE SEQUENCE [LARGE SCALE GENOMIC DNA]</scope>
    <source>
        <strain evidence="4 5">AS2.23</strain>
    </source>
</reference>
<feature type="region of interest" description="Disordered" evidence="1">
    <location>
        <begin position="287"/>
        <end position="313"/>
    </location>
</feature>
<dbReference type="SMART" id="SM00267">
    <property type="entry name" value="GGDEF"/>
    <property type="match status" value="1"/>
</dbReference>
<dbReference type="Proteomes" id="UP000533269">
    <property type="component" value="Unassembled WGS sequence"/>
</dbReference>
<dbReference type="InterPro" id="IPR043128">
    <property type="entry name" value="Rev_trsase/Diguanyl_cyclase"/>
</dbReference>
<proteinExistence type="predicted"/>
<accession>A0A7W4TNW1</accession>
<protein>
    <submittedName>
        <fullName evidence="4">GGDEF domain-containing protein</fullName>
    </submittedName>
</protein>
<keyword evidence="2" id="KW-0472">Membrane</keyword>
<evidence type="ECO:0000259" key="3">
    <source>
        <dbReference type="SMART" id="SM00267"/>
    </source>
</evidence>
<dbReference type="AlphaFoldDB" id="A0A7W4TNW1"/>
<evidence type="ECO:0000313" key="5">
    <source>
        <dbReference type="Proteomes" id="UP000533269"/>
    </source>
</evidence>
<feature type="compositionally biased region" description="Basic and acidic residues" evidence="1">
    <location>
        <begin position="303"/>
        <end position="313"/>
    </location>
</feature>
<dbReference type="Gene3D" id="3.30.70.270">
    <property type="match status" value="1"/>
</dbReference>
<dbReference type="InterPro" id="IPR029787">
    <property type="entry name" value="Nucleotide_cyclase"/>
</dbReference>
<feature type="region of interest" description="Disordered" evidence="1">
    <location>
        <begin position="1"/>
        <end position="39"/>
    </location>
</feature>
<keyword evidence="2" id="KW-0812">Transmembrane</keyword>
<evidence type="ECO:0000256" key="2">
    <source>
        <dbReference type="SAM" id="Phobius"/>
    </source>
</evidence>
<dbReference type="InterPro" id="IPR000160">
    <property type="entry name" value="GGDEF_dom"/>
</dbReference>
<feature type="transmembrane region" description="Helical" evidence="2">
    <location>
        <begin position="72"/>
        <end position="94"/>
    </location>
</feature>
<sequence>MRSSPSRRIQPAPARADVPGVTSAPGPQPPLRPRRAGGDAGGRSWTAVLVAVPAVGVLASAVAAALAPATVALLVALGCALALAGVLALALAAAHRAHREAERAAGALLSALEAARGENVDDAVTGLLNRRGLMLVGNQVLESARRSGGAVHACVVEVTPAVRLGGPAPTPEQAHHQREAEWAATAVALRAATRTSDVVARTEEGRFVVLGPGAGLHAQELERRVRVGLAQERLQVAAAGVPAPAEGGERLARLSVEVGAAVLAPWDEGAVPELLVRAEQALAQRRALRRSTPQHGWGRRRADRSARPDRPQA</sequence>
<name>A0A7W4TNW1_KINRA</name>
<keyword evidence="2" id="KW-1133">Transmembrane helix</keyword>
<feature type="transmembrane region" description="Helical" evidence="2">
    <location>
        <begin position="44"/>
        <end position="66"/>
    </location>
</feature>
<organism evidence="4 5">
    <name type="scientific">Kineococcus radiotolerans</name>
    <dbReference type="NCBI Taxonomy" id="131568"/>
    <lineage>
        <taxon>Bacteria</taxon>
        <taxon>Bacillati</taxon>
        <taxon>Actinomycetota</taxon>
        <taxon>Actinomycetes</taxon>
        <taxon>Kineosporiales</taxon>
        <taxon>Kineosporiaceae</taxon>
        <taxon>Kineococcus</taxon>
    </lineage>
</organism>
<gene>
    <name evidence="4" type="ORF">FHR75_002566</name>
</gene>
<dbReference type="EMBL" id="JACHVY010000002">
    <property type="protein sequence ID" value="MBB2901751.1"/>
    <property type="molecule type" value="Genomic_DNA"/>
</dbReference>
<reference evidence="4 5" key="2">
    <citation type="submission" date="2020-08" db="EMBL/GenBank/DDBJ databases">
        <authorList>
            <person name="Partida-Martinez L."/>
            <person name="Huntemann M."/>
            <person name="Clum A."/>
            <person name="Wang J."/>
            <person name="Palaniappan K."/>
            <person name="Ritter S."/>
            <person name="Chen I.-M."/>
            <person name="Stamatis D."/>
            <person name="Reddy T."/>
            <person name="O'Malley R."/>
            <person name="Daum C."/>
            <person name="Shapiro N."/>
            <person name="Ivanova N."/>
            <person name="Kyrpides N."/>
            <person name="Woyke T."/>
        </authorList>
    </citation>
    <scope>NUCLEOTIDE SEQUENCE [LARGE SCALE GENOMIC DNA]</scope>
    <source>
        <strain evidence="4 5">AS2.23</strain>
    </source>
</reference>
<evidence type="ECO:0000313" key="4">
    <source>
        <dbReference type="EMBL" id="MBB2901751.1"/>
    </source>
</evidence>
<feature type="domain" description="GGDEF" evidence="3">
    <location>
        <begin position="108"/>
        <end position="296"/>
    </location>
</feature>
<comment type="caution">
    <text evidence="4">The sequence shown here is derived from an EMBL/GenBank/DDBJ whole genome shotgun (WGS) entry which is preliminary data.</text>
</comment>
<dbReference type="SUPFAM" id="SSF55073">
    <property type="entry name" value="Nucleotide cyclase"/>
    <property type="match status" value="1"/>
</dbReference>
<dbReference type="RefSeq" id="WP_183391742.1">
    <property type="nucleotide sequence ID" value="NZ_JACHVY010000002.1"/>
</dbReference>
<evidence type="ECO:0000256" key="1">
    <source>
        <dbReference type="SAM" id="MobiDB-lite"/>
    </source>
</evidence>